<evidence type="ECO:0000256" key="2">
    <source>
        <dbReference type="ARBA" id="ARBA00022722"/>
    </source>
</evidence>
<dbReference type="Gene3D" id="3.40.50.1010">
    <property type="entry name" value="5'-nuclease"/>
    <property type="match status" value="1"/>
</dbReference>
<dbReference type="AlphaFoldDB" id="A0A7C3UD83"/>
<dbReference type="InterPro" id="IPR002716">
    <property type="entry name" value="PIN_dom"/>
</dbReference>
<comment type="cofactor">
    <cofactor evidence="5">
        <name>Mg(2+)</name>
        <dbReference type="ChEBI" id="CHEBI:18420"/>
    </cofactor>
</comment>
<dbReference type="InterPro" id="IPR022907">
    <property type="entry name" value="VapC_family"/>
</dbReference>
<feature type="domain" description="PIN" evidence="6">
    <location>
        <begin position="1"/>
        <end position="140"/>
    </location>
</feature>
<dbReference type="GO" id="GO:0000287">
    <property type="term" value="F:magnesium ion binding"/>
    <property type="evidence" value="ECO:0007669"/>
    <property type="project" value="UniProtKB-UniRule"/>
</dbReference>
<keyword evidence="5" id="KW-0800">Toxin</keyword>
<keyword evidence="3 5" id="KW-0479">Metal-binding</keyword>
<organism evidence="7">
    <name type="scientific">Geoglobus ahangari</name>
    <dbReference type="NCBI Taxonomy" id="113653"/>
    <lineage>
        <taxon>Archaea</taxon>
        <taxon>Methanobacteriati</taxon>
        <taxon>Methanobacteriota</taxon>
        <taxon>Archaeoglobi</taxon>
        <taxon>Archaeoglobales</taxon>
        <taxon>Archaeoglobaceae</taxon>
        <taxon>Geoglobus</taxon>
    </lineage>
</organism>
<evidence type="ECO:0000313" key="7">
    <source>
        <dbReference type="EMBL" id="HGE65894.1"/>
    </source>
</evidence>
<keyword evidence="2 5" id="KW-0540">Nuclease</keyword>
<evidence type="ECO:0000256" key="3">
    <source>
        <dbReference type="ARBA" id="ARBA00022723"/>
    </source>
</evidence>
<dbReference type="PANTHER" id="PTHR39677">
    <property type="entry name" value="RIBONUCLEASE VAPC6"/>
    <property type="match status" value="1"/>
</dbReference>
<dbReference type="SUPFAM" id="SSF88723">
    <property type="entry name" value="PIN domain-like"/>
    <property type="match status" value="1"/>
</dbReference>
<gene>
    <name evidence="5" type="primary">vapC</name>
    <name evidence="7" type="ORF">ENX77_02020</name>
</gene>
<comment type="similarity">
    <text evidence="5">Belongs to the PINc/VapC protein family.</text>
</comment>
<evidence type="ECO:0000256" key="5">
    <source>
        <dbReference type="HAMAP-Rule" id="MF_00265"/>
    </source>
</evidence>
<name>A0A7C3UD83_9EURY</name>
<dbReference type="GO" id="GO:0004540">
    <property type="term" value="F:RNA nuclease activity"/>
    <property type="evidence" value="ECO:0007669"/>
    <property type="project" value="InterPro"/>
</dbReference>
<sequence length="149" mass="17107">MDVFLDTSFIVSLIIKTEKTERARRFFTGTGLDFAASVAVYEESLYTGLRIIAEKRLGIKNAYKLRDFVRKNGYEFAADFMSALHETFDEIRVLRDAGDIDSIKATMERFKLLPNDALIAATCKHYGIKKIATFDEDFKRIDFLEVVEI</sequence>
<accession>A0A7C3UD83</accession>
<dbReference type="SMART" id="SM00670">
    <property type="entry name" value="PINc"/>
    <property type="match status" value="1"/>
</dbReference>
<evidence type="ECO:0000256" key="4">
    <source>
        <dbReference type="ARBA" id="ARBA00022801"/>
    </source>
</evidence>
<dbReference type="InterPro" id="IPR029060">
    <property type="entry name" value="PIN-like_dom_sf"/>
</dbReference>
<protein>
    <recommendedName>
        <fullName evidence="5">Ribonuclease VapC</fullName>
        <shortName evidence="5">RNase VapC</shortName>
        <ecNumber evidence="5">3.1.-.-</ecNumber>
    </recommendedName>
    <alternativeName>
        <fullName evidence="5">Putative toxin VapC</fullName>
    </alternativeName>
</protein>
<dbReference type="EC" id="3.1.-.-" evidence="5"/>
<reference evidence="7" key="1">
    <citation type="journal article" date="2020" name="mSystems">
        <title>Genome- and Community-Level Interaction Insights into Carbon Utilization and Element Cycling Functions of Hydrothermarchaeota in Hydrothermal Sediment.</title>
        <authorList>
            <person name="Zhou Z."/>
            <person name="Liu Y."/>
            <person name="Xu W."/>
            <person name="Pan J."/>
            <person name="Luo Z.H."/>
            <person name="Li M."/>
        </authorList>
    </citation>
    <scope>NUCLEOTIDE SEQUENCE [LARGE SCALE GENOMIC DNA]</scope>
    <source>
        <strain evidence="7">SpSt-97</strain>
    </source>
</reference>
<evidence type="ECO:0000256" key="1">
    <source>
        <dbReference type="ARBA" id="ARBA00022649"/>
    </source>
</evidence>
<keyword evidence="1 5" id="KW-1277">Toxin-antitoxin system</keyword>
<dbReference type="HAMAP" id="MF_00265">
    <property type="entry name" value="VapC_Nob1"/>
    <property type="match status" value="1"/>
</dbReference>
<proteinExistence type="inferred from homology"/>
<comment type="caution">
    <text evidence="7">The sequence shown here is derived from an EMBL/GenBank/DDBJ whole genome shotgun (WGS) entry which is preliminary data.</text>
</comment>
<dbReference type="EMBL" id="DTPI01000009">
    <property type="protein sequence ID" value="HGE65894.1"/>
    <property type="molecule type" value="Genomic_DNA"/>
</dbReference>
<feature type="binding site" evidence="5">
    <location>
        <position position="116"/>
    </location>
    <ligand>
        <name>Mg(2+)</name>
        <dbReference type="ChEBI" id="CHEBI:18420"/>
    </ligand>
</feature>
<dbReference type="GO" id="GO:0016787">
    <property type="term" value="F:hydrolase activity"/>
    <property type="evidence" value="ECO:0007669"/>
    <property type="project" value="UniProtKB-KW"/>
</dbReference>
<comment type="function">
    <text evidence="5">Toxic component of a toxin-antitoxin (TA) system. An RNase.</text>
</comment>
<keyword evidence="5" id="KW-0460">Magnesium</keyword>
<feature type="binding site" evidence="5">
    <location>
        <position position="6"/>
    </location>
    <ligand>
        <name>Mg(2+)</name>
        <dbReference type="ChEBI" id="CHEBI:18420"/>
    </ligand>
</feature>
<dbReference type="Pfam" id="PF01850">
    <property type="entry name" value="PIN"/>
    <property type="match status" value="1"/>
</dbReference>
<evidence type="ECO:0000259" key="6">
    <source>
        <dbReference type="SMART" id="SM00670"/>
    </source>
</evidence>
<dbReference type="PANTHER" id="PTHR39677:SF4">
    <property type="entry name" value="RIBONUCLEASE VAPC6"/>
    <property type="match status" value="1"/>
</dbReference>
<keyword evidence="4 5" id="KW-0378">Hydrolase</keyword>
<dbReference type="GO" id="GO:0090729">
    <property type="term" value="F:toxin activity"/>
    <property type="evidence" value="ECO:0007669"/>
    <property type="project" value="UniProtKB-KW"/>
</dbReference>